<feature type="transmembrane region" description="Helical" evidence="6">
    <location>
        <begin position="355"/>
        <end position="377"/>
    </location>
</feature>
<dbReference type="SUPFAM" id="SSF82866">
    <property type="entry name" value="Multidrug efflux transporter AcrB transmembrane domain"/>
    <property type="match status" value="2"/>
</dbReference>
<evidence type="ECO:0000256" key="2">
    <source>
        <dbReference type="ARBA" id="ARBA00022475"/>
    </source>
</evidence>
<feature type="transmembrane region" description="Helical" evidence="6">
    <location>
        <begin position="398"/>
        <end position="415"/>
    </location>
</feature>
<name>A0A1H6MQE8_9GAMM</name>
<feature type="transmembrane region" description="Helical" evidence="6">
    <location>
        <begin position="731"/>
        <end position="752"/>
    </location>
</feature>
<comment type="subcellular location">
    <subcellularLocation>
        <location evidence="1">Cell membrane</location>
        <topology evidence="1">Multi-pass membrane protein</topology>
    </subcellularLocation>
</comment>
<evidence type="ECO:0000313" key="9">
    <source>
        <dbReference type="Proteomes" id="UP000198988"/>
    </source>
</evidence>
<dbReference type="PANTHER" id="PTHR33406:SF13">
    <property type="entry name" value="MEMBRANE PROTEIN YDFJ"/>
    <property type="match status" value="1"/>
</dbReference>
<evidence type="ECO:0000256" key="1">
    <source>
        <dbReference type="ARBA" id="ARBA00004651"/>
    </source>
</evidence>
<gene>
    <name evidence="8" type="ORF">BAZSYMA_ACONTIG00078_10</name>
</gene>
<keyword evidence="2" id="KW-1003">Cell membrane</keyword>
<sequence length="760" mass="85506">MTTISRNFLFFIIVAASAWYLNNNLLVVSNIEQFMPADIRDKNAQVLIEKSQKGLSANLILAQISGSNDKELSRLSRALKLNLEKKKSFSSVINSQNFNDLKHEKLLKYRYLLHSNNTFDIDSLRHNFEKLLTAFTADTPSEFIDYLLIDPQSVFLDYLSLNQIKTTAKQKNGVWFVGNKALLMIQIQKNSTIEQQDLAIKTIKNTFEANKPSGAKLLLSGASIVAVEMRKNILNTIQYASFALIIIMFFVFVFIYRSIYLLILAIITLASSILIAMSVTQMIFSQIHGIVLAFGITALGVCLDYPLHVFSNTCTKVSARNAIKKILKPLKIGVLTSIFAYMALIGTGFDGLTQLAIFASIGLLSTLLISVYFLPLWMQNTKINKRKIPIGKCLSLKSKIFISLLVVLLPAIFLSQQAGLFNTDISQLNPASIASKKVDADLRQVLGSEEVNHVFLTSDKNLTKILTETQEIQQQLKKLVAQDIIGGTISADTLLPDKKTQKYRQEQLPNKEKLKNNVSLAMSKMPFKQDAFDNFINDISSSKTMPLLNYQDFEESLMASKIQSLLFIQDGVWYSLIRVIDIKNINKFKQQVNNSYLLKNTYYSISAMAGNIMNDYLKKTWTRLFAMLLLLFAITLWFAYKDKNRIWIVLPVFSGVLISLSFQALLGNSINIFHLLSLLLVIGLGFDYSLFFNYENNKMIQLSNSTHAITISAITTIMTFSVLAFSDVNVLSSIGQIVVIGVFACFIIAKFISTPTNKYE</sequence>
<dbReference type="AlphaFoldDB" id="A0A1H6MQE8"/>
<dbReference type="Proteomes" id="UP000198988">
    <property type="component" value="Unassembled WGS sequence"/>
</dbReference>
<feature type="transmembrane region" description="Helical" evidence="6">
    <location>
        <begin position="290"/>
        <end position="310"/>
    </location>
</feature>
<evidence type="ECO:0000256" key="4">
    <source>
        <dbReference type="ARBA" id="ARBA00022989"/>
    </source>
</evidence>
<feature type="transmembrane region" description="Helical" evidence="6">
    <location>
        <begin position="330"/>
        <end position="349"/>
    </location>
</feature>
<protein>
    <submittedName>
        <fullName evidence="8">[similarity to] exporter protein</fullName>
    </submittedName>
</protein>
<feature type="transmembrane region" description="Helical" evidence="6">
    <location>
        <begin position="672"/>
        <end position="694"/>
    </location>
</feature>
<dbReference type="GO" id="GO:0005886">
    <property type="term" value="C:plasma membrane"/>
    <property type="evidence" value="ECO:0007669"/>
    <property type="project" value="UniProtKB-SubCell"/>
</dbReference>
<feature type="transmembrane region" description="Helical" evidence="6">
    <location>
        <begin position="261"/>
        <end position="284"/>
    </location>
</feature>
<dbReference type="EMBL" id="CDSC02000481">
    <property type="protein sequence ID" value="SEI04131.1"/>
    <property type="molecule type" value="Genomic_DNA"/>
</dbReference>
<keyword evidence="5 6" id="KW-0472">Membrane</keyword>
<feature type="transmembrane region" description="Helical" evidence="6">
    <location>
        <begin position="706"/>
        <end position="725"/>
    </location>
</feature>
<dbReference type="PANTHER" id="PTHR33406">
    <property type="entry name" value="MEMBRANE PROTEIN MJ1562-RELATED"/>
    <property type="match status" value="1"/>
</dbReference>
<feature type="transmembrane region" description="Helical" evidence="6">
    <location>
        <begin position="237"/>
        <end position="256"/>
    </location>
</feature>
<keyword evidence="4 6" id="KW-1133">Transmembrane helix</keyword>
<evidence type="ECO:0000313" key="8">
    <source>
        <dbReference type="EMBL" id="SEI04131.1"/>
    </source>
</evidence>
<evidence type="ECO:0000256" key="6">
    <source>
        <dbReference type="SAM" id="Phobius"/>
    </source>
</evidence>
<feature type="transmembrane region" description="Helical" evidence="6">
    <location>
        <begin position="621"/>
        <end position="640"/>
    </location>
</feature>
<dbReference type="Gene3D" id="1.20.1640.10">
    <property type="entry name" value="Multidrug efflux transporter AcrB transmembrane domain"/>
    <property type="match status" value="2"/>
</dbReference>
<reference evidence="9" key="1">
    <citation type="submission" date="2016-06" db="EMBL/GenBank/DDBJ databases">
        <authorList>
            <person name="Petersen J."/>
            <person name="Sayavedra L."/>
        </authorList>
    </citation>
    <scope>NUCLEOTIDE SEQUENCE [LARGE SCALE GENOMIC DNA]</scope>
    <source>
        <strain evidence="9">BazSymA</strain>
    </source>
</reference>
<dbReference type="InterPro" id="IPR050545">
    <property type="entry name" value="Mycobact_MmpL"/>
</dbReference>
<evidence type="ECO:0000256" key="3">
    <source>
        <dbReference type="ARBA" id="ARBA00022692"/>
    </source>
</evidence>
<organism evidence="8 9">
    <name type="scientific">Bathymodiolus azoricus thioautotrophic gill symbiont</name>
    <dbReference type="NCBI Taxonomy" id="235205"/>
    <lineage>
        <taxon>Bacteria</taxon>
        <taxon>Pseudomonadati</taxon>
        <taxon>Pseudomonadota</taxon>
        <taxon>Gammaproteobacteria</taxon>
        <taxon>sulfur-oxidizing symbionts</taxon>
    </lineage>
</organism>
<evidence type="ECO:0000259" key="7">
    <source>
        <dbReference type="Pfam" id="PF03176"/>
    </source>
</evidence>
<keyword evidence="3 6" id="KW-0812">Transmembrane</keyword>
<dbReference type="RefSeq" id="WP_090718321.1">
    <property type="nucleotide sequence ID" value="NZ_CDSC02000481.1"/>
</dbReference>
<dbReference type="InterPro" id="IPR004869">
    <property type="entry name" value="MMPL_dom"/>
</dbReference>
<evidence type="ECO:0000256" key="5">
    <source>
        <dbReference type="ARBA" id="ARBA00023136"/>
    </source>
</evidence>
<dbReference type="Pfam" id="PF03176">
    <property type="entry name" value="MMPL"/>
    <property type="match status" value="1"/>
</dbReference>
<feature type="transmembrane region" description="Helical" evidence="6">
    <location>
        <begin position="647"/>
        <end position="666"/>
    </location>
</feature>
<dbReference type="OrthoDB" id="9780358at2"/>
<proteinExistence type="predicted"/>
<feature type="domain" description="Membrane transport protein MMPL" evidence="7">
    <location>
        <begin position="179"/>
        <end position="375"/>
    </location>
</feature>
<accession>A0A1H6MQE8</accession>